<protein>
    <submittedName>
        <fullName evidence="1">Uncharacterized protein</fullName>
    </submittedName>
</protein>
<reference evidence="1" key="2">
    <citation type="journal article" date="2015" name="Fish Shellfish Immunol.">
        <title>Early steps in the European eel (Anguilla anguilla)-Vibrio vulnificus interaction in the gills: Role of the RtxA13 toxin.</title>
        <authorList>
            <person name="Callol A."/>
            <person name="Pajuelo D."/>
            <person name="Ebbesson L."/>
            <person name="Teles M."/>
            <person name="MacKenzie S."/>
            <person name="Amaro C."/>
        </authorList>
    </citation>
    <scope>NUCLEOTIDE SEQUENCE</scope>
</reference>
<proteinExistence type="predicted"/>
<evidence type="ECO:0000313" key="1">
    <source>
        <dbReference type="EMBL" id="JAH11748.1"/>
    </source>
</evidence>
<dbReference type="EMBL" id="GBXM01096829">
    <property type="protein sequence ID" value="JAH11748.1"/>
    <property type="molecule type" value="Transcribed_RNA"/>
</dbReference>
<reference evidence="1" key="1">
    <citation type="submission" date="2014-11" db="EMBL/GenBank/DDBJ databases">
        <authorList>
            <person name="Amaro Gonzalez C."/>
        </authorList>
    </citation>
    <scope>NUCLEOTIDE SEQUENCE</scope>
</reference>
<sequence length="36" mass="4309">MERLVGEIAFQLERRILFSCIPRPEQTVWIHCAQHT</sequence>
<dbReference type="AlphaFoldDB" id="A0A0E9Q6P2"/>
<organism evidence="1">
    <name type="scientific">Anguilla anguilla</name>
    <name type="common">European freshwater eel</name>
    <name type="synonym">Muraena anguilla</name>
    <dbReference type="NCBI Taxonomy" id="7936"/>
    <lineage>
        <taxon>Eukaryota</taxon>
        <taxon>Metazoa</taxon>
        <taxon>Chordata</taxon>
        <taxon>Craniata</taxon>
        <taxon>Vertebrata</taxon>
        <taxon>Euteleostomi</taxon>
        <taxon>Actinopterygii</taxon>
        <taxon>Neopterygii</taxon>
        <taxon>Teleostei</taxon>
        <taxon>Anguilliformes</taxon>
        <taxon>Anguillidae</taxon>
        <taxon>Anguilla</taxon>
    </lineage>
</organism>
<name>A0A0E9Q6P2_ANGAN</name>
<accession>A0A0E9Q6P2</accession>